<accession>X1IWW5</accession>
<proteinExistence type="predicted"/>
<organism evidence="1">
    <name type="scientific">marine sediment metagenome</name>
    <dbReference type="NCBI Taxonomy" id="412755"/>
    <lineage>
        <taxon>unclassified sequences</taxon>
        <taxon>metagenomes</taxon>
        <taxon>ecological metagenomes</taxon>
    </lineage>
</organism>
<evidence type="ECO:0000313" key="1">
    <source>
        <dbReference type="EMBL" id="GAH62013.1"/>
    </source>
</evidence>
<feature type="non-terminal residue" evidence="1">
    <location>
        <position position="1"/>
    </location>
</feature>
<dbReference type="AlphaFoldDB" id="X1IWW5"/>
<protein>
    <submittedName>
        <fullName evidence="1">Uncharacterized protein</fullName>
    </submittedName>
</protein>
<comment type="caution">
    <text evidence="1">The sequence shown here is derived from an EMBL/GenBank/DDBJ whole genome shotgun (WGS) entry which is preliminary data.</text>
</comment>
<sequence length="99" mass="11493">DKLGVAGDNYLFYPEIEDRAVAERLMDTEMIQLLKRGNFPPEYIYAWHKCGFFHPNIVDSICKAIGWPTGPSRLSKKEIRQWNEAVKEYREKGGEIPGY</sequence>
<gene>
    <name evidence="1" type="ORF">S03H2_51698</name>
</gene>
<name>X1IWW5_9ZZZZ</name>
<reference evidence="1" key="1">
    <citation type="journal article" date="2014" name="Front. Microbiol.">
        <title>High frequency of phylogenetically diverse reductive dehalogenase-homologous genes in deep subseafloor sedimentary metagenomes.</title>
        <authorList>
            <person name="Kawai M."/>
            <person name="Futagami T."/>
            <person name="Toyoda A."/>
            <person name="Takaki Y."/>
            <person name="Nishi S."/>
            <person name="Hori S."/>
            <person name="Arai W."/>
            <person name="Tsubouchi T."/>
            <person name="Morono Y."/>
            <person name="Uchiyama I."/>
            <person name="Ito T."/>
            <person name="Fujiyama A."/>
            <person name="Inagaki F."/>
            <person name="Takami H."/>
        </authorList>
    </citation>
    <scope>NUCLEOTIDE SEQUENCE</scope>
    <source>
        <strain evidence="1">Expedition CK06-06</strain>
    </source>
</reference>
<dbReference type="EMBL" id="BARU01032815">
    <property type="protein sequence ID" value="GAH62013.1"/>
    <property type="molecule type" value="Genomic_DNA"/>
</dbReference>